<dbReference type="CDD" id="cd12912">
    <property type="entry name" value="PDC2_MCP_like"/>
    <property type="match status" value="1"/>
</dbReference>
<dbReference type="SUPFAM" id="SSF58104">
    <property type="entry name" value="Methyl-accepting chemotaxis protein (MCP) signaling domain"/>
    <property type="match status" value="1"/>
</dbReference>
<name>A0A396SCS9_9BACL</name>
<dbReference type="EMBL" id="QWEI01000003">
    <property type="protein sequence ID" value="RHW37517.1"/>
    <property type="molecule type" value="Genomic_DNA"/>
</dbReference>
<dbReference type="Pfam" id="PF02743">
    <property type="entry name" value="dCache_1"/>
    <property type="match status" value="1"/>
</dbReference>
<dbReference type="Pfam" id="PF00015">
    <property type="entry name" value="MCPsignal"/>
    <property type="match status" value="1"/>
</dbReference>
<dbReference type="GO" id="GO:0005886">
    <property type="term" value="C:plasma membrane"/>
    <property type="evidence" value="ECO:0007669"/>
    <property type="project" value="UniProtKB-SubCell"/>
</dbReference>
<dbReference type="GO" id="GO:0006935">
    <property type="term" value="P:chemotaxis"/>
    <property type="evidence" value="ECO:0007669"/>
    <property type="project" value="UniProtKB-KW"/>
</dbReference>
<reference evidence="15 16" key="1">
    <citation type="submission" date="2018-08" db="EMBL/GenBank/DDBJ databases">
        <title>Lysinibacillus sp. YLB-03 draft genome sequence.</title>
        <authorList>
            <person name="Yu L."/>
        </authorList>
    </citation>
    <scope>NUCLEOTIDE SEQUENCE [LARGE SCALE GENOMIC DNA]</scope>
    <source>
        <strain evidence="15 16">YLB-03</strain>
    </source>
</reference>
<dbReference type="PANTHER" id="PTHR32089">
    <property type="entry name" value="METHYL-ACCEPTING CHEMOTAXIS PROTEIN MCPB"/>
    <property type="match status" value="1"/>
</dbReference>
<evidence type="ECO:0000256" key="8">
    <source>
        <dbReference type="ARBA" id="ARBA00023224"/>
    </source>
</evidence>
<dbReference type="PROSITE" id="PS50111">
    <property type="entry name" value="CHEMOTAXIS_TRANSDUC_2"/>
    <property type="match status" value="1"/>
</dbReference>
<gene>
    <name evidence="15" type="ORF">D1B33_08265</name>
</gene>
<keyword evidence="5 12" id="KW-0812">Transmembrane</keyword>
<keyword evidence="4" id="KW-0145">Chemotaxis</keyword>
<dbReference type="InterPro" id="IPR004089">
    <property type="entry name" value="MCPsignal_dom"/>
</dbReference>
<evidence type="ECO:0000256" key="5">
    <source>
        <dbReference type="ARBA" id="ARBA00022692"/>
    </source>
</evidence>
<keyword evidence="7 12" id="KW-0472">Membrane</keyword>
<keyword evidence="11" id="KW-0175">Coiled coil</keyword>
<dbReference type="SMART" id="SM00304">
    <property type="entry name" value="HAMP"/>
    <property type="match status" value="1"/>
</dbReference>
<evidence type="ECO:0000259" key="14">
    <source>
        <dbReference type="PROSITE" id="PS50885"/>
    </source>
</evidence>
<evidence type="ECO:0000256" key="2">
    <source>
        <dbReference type="ARBA" id="ARBA00022475"/>
    </source>
</evidence>
<keyword evidence="8 10" id="KW-0807">Transducer</keyword>
<organism evidence="15 16">
    <name type="scientific">Ureibacillus yapensis</name>
    <dbReference type="NCBI Taxonomy" id="2304605"/>
    <lineage>
        <taxon>Bacteria</taxon>
        <taxon>Bacillati</taxon>
        <taxon>Bacillota</taxon>
        <taxon>Bacilli</taxon>
        <taxon>Bacillales</taxon>
        <taxon>Caryophanaceae</taxon>
        <taxon>Ureibacillus</taxon>
    </lineage>
</organism>
<evidence type="ECO:0000256" key="6">
    <source>
        <dbReference type="ARBA" id="ARBA00022989"/>
    </source>
</evidence>
<dbReference type="Gene3D" id="3.30.450.20">
    <property type="entry name" value="PAS domain"/>
    <property type="match status" value="2"/>
</dbReference>
<dbReference type="PROSITE" id="PS50885">
    <property type="entry name" value="HAMP"/>
    <property type="match status" value="1"/>
</dbReference>
<evidence type="ECO:0000256" key="7">
    <source>
        <dbReference type="ARBA" id="ARBA00023136"/>
    </source>
</evidence>
<dbReference type="PANTHER" id="PTHR32089:SF114">
    <property type="entry name" value="METHYL-ACCEPTING CHEMOTAXIS PROTEIN MCPB"/>
    <property type="match status" value="1"/>
</dbReference>
<dbReference type="CDD" id="cd18773">
    <property type="entry name" value="PDC1_HK_sensor"/>
    <property type="match status" value="1"/>
</dbReference>
<keyword evidence="2" id="KW-1003">Cell membrane</keyword>
<feature type="coiled-coil region" evidence="11">
    <location>
        <begin position="614"/>
        <end position="651"/>
    </location>
</feature>
<feature type="transmembrane region" description="Helical" evidence="12">
    <location>
        <begin position="276"/>
        <end position="299"/>
    </location>
</feature>
<sequence length="657" mass="71156">MNKPRLLKVNNLKTKLIIAFSLLLIVPSLLIGARSYQVAKETVEGQLESTVADNLHILDMSIDSLLMPKVNDVKKISTNISSVTEERQPAIEETFEDYLELHPEVAGIYVGSENGSLIHIPQVELGSDFDARERTWYKESMSEQGKAVISDPYVSASNNEVVVTISQSLENGAGVVGIDLKLNQLQALTAQIQIGEEGYPIILDKRGNYIIHPTNEAATEAKESFYDNLYKDTAGTFSYMLGDREKMMGFTTNELTGWKVAGNYYTEEIKDASSPIFNATLIILAIALVIGGIVIYFVIRSIVSPLKELKEKAQTVSNGDLTQTIEVKSTDEIGQLAEAFIGMQESLKSLLKNVEKNAELVAASAEELSASSQESSAAAEQVSSSIQQVSAAAENQKHNIAGNVEALKEISNGATHIAEYSSTVTELTNGATNQAHEGGESVALIVNQMNFIHESVSESNEKIHSLNERSKQIDSIINIITDIAEQTNLLSLNASIEAARAGEHGKGFAVVADEVKKLAEQSRKSAKDIQEIIFAIQSDTKNTVELMTKVTNQVSEGMEVSNQTSTKFSKIVESMNQVAVSMEEVSATAQQVSASINETTVLAQNDVLLAESNAAASEQVAASAEQQLAAMEEVSASAQSLTEMAEELRSVISKFKF</sequence>
<evidence type="ECO:0000313" key="16">
    <source>
        <dbReference type="Proteomes" id="UP000265692"/>
    </source>
</evidence>
<dbReference type="SMART" id="SM00283">
    <property type="entry name" value="MA"/>
    <property type="match status" value="1"/>
</dbReference>
<protein>
    <submittedName>
        <fullName evidence="15">Methyl-accepting chemotaxis protein</fullName>
    </submittedName>
</protein>
<dbReference type="CDD" id="cd11386">
    <property type="entry name" value="MCP_signal"/>
    <property type="match status" value="1"/>
</dbReference>
<accession>A0A396SCS9</accession>
<comment type="subcellular location">
    <subcellularLocation>
        <location evidence="1">Cell membrane</location>
        <topology evidence="1">Multi-pass membrane protein</topology>
    </subcellularLocation>
</comment>
<evidence type="ECO:0000256" key="11">
    <source>
        <dbReference type="SAM" id="Coils"/>
    </source>
</evidence>
<dbReference type="InterPro" id="IPR033479">
    <property type="entry name" value="dCache_1"/>
</dbReference>
<feature type="domain" description="Methyl-accepting transducer" evidence="13">
    <location>
        <begin position="371"/>
        <end position="642"/>
    </location>
</feature>
<dbReference type="OrthoDB" id="9760371at2"/>
<dbReference type="GO" id="GO:0007165">
    <property type="term" value="P:signal transduction"/>
    <property type="evidence" value="ECO:0007669"/>
    <property type="project" value="UniProtKB-KW"/>
</dbReference>
<dbReference type="CDD" id="cd06225">
    <property type="entry name" value="HAMP"/>
    <property type="match status" value="1"/>
</dbReference>
<dbReference type="Gene3D" id="1.10.287.950">
    <property type="entry name" value="Methyl-accepting chemotaxis protein"/>
    <property type="match status" value="1"/>
</dbReference>
<evidence type="ECO:0000256" key="4">
    <source>
        <dbReference type="ARBA" id="ARBA00022500"/>
    </source>
</evidence>
<dbReference type="SUPFAM" id="SSF103190">
    <property type="entry name" value="Sensory domain-like"/>
    <property type="match status" value="1"/>
</dbReference>
<comment type="caution">
    <text evidence="15">The sequence shown here is derived from an EMBL/GenBank/DDBJ whole genome shotgun (WGS) entry which is preliminary data.</text>
</comment>
<evidence type="ECO:0000256" key="12">
    <source>
        <dbReference type="SAM" id="Phobius"/>
    </source>
</evidence>
<evidence type="ECO:0000256" key="1">
    <source>
        <dbReference type="ARBA" id="ARBA00004651"/>
    </source>
</evidence>
<keyword evidence="16" id="KW-1185">Reference proteome</keyword>
<dbReference type="InterPro" id="IPR003660">
    <property type="entry name" value="HAMP_dom"/>
</dbReference>
<keyword evidence="6 12" id="KW-1133">Transmembrane helix</keyword>
<dbReference type="RefSeq" id="WP_118875905.1">
    <property type="nucleotide sequence ID" value="NZ_QWEI01000003.1"/>
</dbReference>
<dbReference type="AlphaFoldDB" id="A0A396SCS9"/>
<feature type="domain" description="HAMP" evidence="14">
    <location>
        <begin position="300"/>
        <end position="352"/>
    </location>
</feature>
<dbReference type="Gene3D" id="6.10.340.10">
    <property type="match status" value="1"/>
</dbReference>
<dbReference type="Proteomes" id="UP000265692">
    <property type="component" value="Unassembled WGS sequence"/>
</dbReference>
<evidence type="ECO:0000313" key="15">
    <source>
        <dbReference type="EMBL" id="RHW37517.1"/>
    </source>
</evidence>
<evidence type="ECO:0000259" key="13">
    <source>
        <dbReference type="PROSITE" id="PS50111"/>
    </source>
</evidence>
<evidence type="ECO:0000256" key="10">
    <source>
        <dbReference type="PROSITE-ProRule" id="PRU00284"/>
    </source>
</evidence>
<dbReference type="Pfam" id="PF00672">
    <property type="entry name" value="HAMP"/>
    <property type="match status" value="1"/>
</dbReference>
<evidence type="ECO:0000256" key="9">
    <source>
        <dbReference type="ARBA" id="ARBA00029447"/>
    </source>
</evidence>
<keyword evidence="3" id="KW-0488">Methylation</keyword>
<evidence type="ECO:0000256" key="3">
    <source>
        <dbReference type="ARBA" id="ARBA00022481"/>
    </source>
</evidence>
<proteinExistence type="inferred from homology"/>
<comment type="similarity">
    <text evidence="9">Belongs to the methyl-accepting chemotaxis (MCP) protein family.</text>
</comment>
<dbReference type="InterPro" id="IPR029151">
    <property type="entry name" value="Sensor-like_sf"/>
</dbReference>